<proteinExistence type="predicted"/>
<sequence>MLREYAIDPKVVTSDINILQRFYAEFGADKGRVIAEVPLRWFQSFKTELDKLGLRPIEKARYLENLNKKIKTTLISRGDRRLAEDESWITHVVTIHDREQFNAILSDNDDINRKIYNYPRMIEFTPINWEIAHSVSVEPTADDIVNTIQTSINLSTQFMFIDPYFNIIDDRFRSPFFKFITKIKNNRARTNCLQLHLCEQNDIRRSQIERSMNDHLVPFLKDGFKVEVHIWPKKYIHDRFILTNKVGYSYGHGFSTGDDLNINITRLSEDLREYEKKRFCDYTQRLGESMIFTST</sequence>
<evidence type="ECO:0000313" key="1">
    <source>
        <dbReference type="EMBL" id="PJZ04627.1"/>
    </source>
</evidence>
<dbReference type="EMBL" id="PIQI01000023">
    <property type="protein sequence ID" value="PJZ04627.1"/>
    <property type="molecule type" value="Genomic_DNA"/>
</dbReference>
<dbReference type="STRING" id="1076549.HA45_03430"/>
<protein>
    <recommendedName>
        <fullName evidence="3">MITD1 C-terminal phospholipase D-like domain-containing protein</fullName>
    </recommendedName>
</protein>
<dbReference type="Proteomes" id="UP000232062">
    <property type="component" value="Unassembled WGS sequence"/>
</dbReference>
<name>A0A2M9WAR3_9GAMM</name>
<comment type="caution">
    <text evidence="1">The sequence shown here is derived from an EMBL/GenBank/DDBJ whole genome shotgun (WGS) entry which is preliminary data.</text>
</comment>
<evidence type="ECO:0008006" key="3">
    <source>
        <dbReference type="Google" id="ProtNLM"/>
    </source>
</evidence>
<dbReference type="RefSeq" id="WP_100702336.1">
    <property type="nucleotide sequence ID" value="NZ_PIQI01000023.1"/>
</dbReference>
<gene>
    <name evidence="1" type="ORF">PRCB_14455</name>
</gene>
<evidence type="ECO:0000313" key="2">
    <source>
        <dbReference type="Proteomes" id="UP000232062"/>
    </source>
</evidence>
<reference evidence="1 2" key="1">
    <citation type="submission" date="2017-11" db="EMBL/GenBank/DDBJ databases">
        <title>The genome sequence of Pantoea rodasii DSM 26611.</title>
        <authorList>
            <person name="Gao J."/>
            <person name="Mao X."/>
            <person name="Sun J."/>
        </authorList>
    </citation>
    <scope>NUCLEOTIDE SEQUENCE [LARGE SCALE GENOMIC DNA]</scope>
    <source>
        <strain evidence="1 2">DSM 26611</strain>
    </source>
</reference>
<dbReference type="AlphaFoldDB" id="A0A2M9WAR3"/>
<dbReference type="OrthoDB" id="9182171at2"/>
<accession>A0A2M9WAR3</accession>
<keyword evidence="2" id="KW-1185">Reference proteome</keyword>
<organism evidence="1 2">
    <name type="scientific">Pantoea rodasii</name>
    <dbReference type="NCBI Taxonomy" id="1076549"/>
    <lineage>
        <taxon>Bacteria</taxon>
        <taxon>Pseudomonadati</taxon>
        <taxon>Pseudomonadota</taxon>
        <taxon>Gammaproteobacteria</taxon>
        <taxon>Enterobacterales</taxon>
        <taxon>Erwiniaceae</taxon>
        <taxon>Pantoea</taxon>
    </lineage>
</organism>